<dbReference type="RefSeq" id="WP_135154230.1">
    <property type="nucleotide sequence ID" value="NZ_SOMN01000043.1"/>
</dbReference>
<protein>
    <submittedName>
        <fullName evidence="1">HAD family hydrolase</fullName>
    </submittedName>
</protein>
<name>A0A4Y8LNU2_9BACL</name>
<sequence length="229" mass="26787">MYKAIIFDLDNTLLNYTLCELDSMKRTVRDHNLFVDDVPQWDKFWETFARHNYRYWMDFVNLGSTKSIEDVLSNSFRDTLQLNQILHNQLTSTYWNYFCNTCHFEEGAEEVLASVKTKYQLGIISNGISEAQHKRLTTGNIIDLFRTIVISDEVGIRKPKKEIFDIALSGLKVDHKDVLFVGDSLEDDYHGSINASIDFCFYNRKKETLLAEIKPKYVINHLQDLLRVL</sequence>
<dbReference type="Pfam" id="PF13419">
    <property type="entry name" value="HAD_2"/>
    <property type="match status" value="1"/>
</dbReference>
<dbReference type="SFLD" id="SFLDG01129">
    <property type="entry name" value="C1.5:_HAD__Beta-PGM__Phosphata"/>
    <property type="match status" value="1"/>
</dbReference>
<dbReference type="EMBL" id="SOMN01000043">
    <property type="protein sequence ID" value="TFE22651.1"/>
    <property type="molecule type" value="Genomic_DNA"/>
</dbReference>
<dbReference type="NCBIfam" id="TIGR01549">
    <property type="entry name" value="HAD-SF-IA-v1"/>
    <property type="match status" value="1"/>
</dbReference>
<dbReference type="SUPFAM" id="SSF56784">
    <property type="entry name" value="HAD-like"/>
    <property type="match status" value="1"/>
</dbReference>
<dbReference type="Gene3D" id="3.40.50.1000">
    <property type="entry name" value="HAD superfamily/HAD-like"/>
    <property type="match status" value="1"/>
</dbReference>
<dbReference type="OrthoDB" id="9802350at2"/>
<evidence type="ECO:0000313" key="1">
    <source>
        <dbReference type="EMBL" id="TFE22651.1"/>
    </source>
</evidence>
<dbReference type="PANTHER" id="PTHR47478:SF1">
    <property type="entry name" value="PYRIMIDINE 5'-NUCLEOTIDASE YJJG"/>
    <property type="match status" value="1"/>
</dbReference>
<dbReference type="AlphaFoldDB" id="A0A4Y8LNU2"/>
<dbReference type="Proteomes" id="UP000297900">
    <property type="component" value="Unassembled WGS sequence"/>
</dbReference>
<dbReference type="InterPro" id="IPR052550">
    <property type="entry name" value="Pyrimidine_5'-ntase_YjjG"/>
</dbReference>
<dbReference type="SFLD" id="SFLDS00003">
    <property type="entry name" value="Haloacid_Dehalogenase"/>
    <property type="match status" value="1"/>
</dbReference>
<proteinExistence type="predicted"/>
<keyword evidence="1" id="KW-0378">Hydrolase</keyword>
<evidence type="ECO:0000313" key="2">
    <source>
        <dbReference type="Proteomes" id="UP000297900"/>
    </source>
</evidence>
<dbReference type="GO" id="GO:0016787">
    <property type="term" value="F:hydrolase activity"/>
    <property type="evidence" value="ECO:0007669"/>
    <property type="project" value="UniProtKB-KW"/>
</dbReference>
<reference evidence="1 2" key="1">
    <citation type="submission" date="2019-03" db="EMBL/GenBank/DDBJ databases">
        <title>Cohnella endophytica sp. nov., a novel endophytic bacterium isolated from bark of Sonneratia apetala.</title>
        <authorList>
            <person name="Tuo L."/>
        </authorList>
    </citation>
    <scope>NUCLEOTIDE SEQUENCE [LARGE SCALE GENOMIC DNA]</scope>
    <source>
        <strain evidence="1 2">CCTCC AB 208254</strain>
    </source>
</reference>
<dbReference type="InterPro" id="IPR023198">
    <property type="entry name" value="PGP-like_dom2"/>
</dbReference>
<comment type="caution">
    <text evidence="1">The sequence shown here is derived from an EMBL/GenBank/DDBJ whole genome shotgun (WGS) entry which is preliminary data.</text>
</comment>
<dbReference type="InterPro" id="IPR023214">
    <property type="entry name" value="HAD_sf"/>
</dbReference>
<gene>
    <name evidence="1" type="ORF">E2980_21100</name>
</gene>
<organism evidence="1 2">
    <name type="scientific">Cohnella luojiensis</name>
    <dbReference type="NCBI Taxonomy" id="652876"/>
    <lineage>
        <taxon>Bacteria</taxon>
        <taxon>Bacillati</taxon>
        <taxon>Bacillota</taxon>
        <taxon>Bacilli</taxon>
        <taxon>Bacillales</taxon>
        <taxon>Paenibacillaceae</taxon>
        <taxon>Cohnella</taxon>
    </lineage>
</organism>
<dbReference type="InterPro" id="IPR036412">
    <property type="entry name" value="HAD-like_sf"/>
</dbReference>
<dbReference type="PANTHER" id="PTHR47478">
    <property type="match status" value="1"/>
</dbReference>
<keyword evidence="2" id="KW-1185">Reference proteome</keyword>
<dbReference type="InterPro" id="IPR041492">
    <property type="entry name" value="HAD_2"/>
</dbReference>
<dbReference type="Gene3D" id="1.10.150.240">
    <property type="entry name" value="Putative phosphatase, domain 2"/>
    <property type="match status" value="1"/>
</dbReference>
<dbReference type="InterPro" id="IPR006439">
    <property type="entry name" value="HAD-SF_hydro_IA"/>
</dbReference>
<accession>A0A4Y8LNU2</accession>